<evidence type="ECO:0000313" key="6">
    <source>
        <dbReference type="Proteomes" id="UP000266183"/>
    </source>
</evidence>
<dbReference type="Pfam" id="PF09087">
    <property type="entry name" value="Cyc-maltodext_N"/>
    <property type="match status" value="1"/>
</dbReference>
<evidence type="ECO:0000313" key="5">
    <source>
        <dbReference type="EMBL" id="AYB34153.1"/>
    </source>
</evidence>
<dbReference type="KEGG" id="chk:D4L85_27800"/>
<dbReference type="SUPFAM" id="SSF81296">
    <property type="entry name" value="E set domains"/>
    <property type="match status" value="1"/>
</dbReference>
<evidence type="ECO:0000259" key="4">
    <source>
        <dbReference type="SMART" id="SM00642"/>
    </source>
</evidence>
<feature type="chain" id="PRO_5017393864" evidence="3">
    <location>
        <begin position="19"/>
        <end position="614"/>
    </location>
</feature>
<dbReference type="Proteomes" id="UP000266183">
    <property type="component" value="Chromosome"/>
</dbReference>
<keyword evidence="1" id="KW-0378">Hydrolase</keyword>
<dbReference type="Gene3D" id="2.60.40.1180">
    <property type="entry name" value="Golgi alpha-mannosidase II"/>
    <property type="match status" value="1"/>
</dbReference>
<gene>
    <name evidence="5" type="ORF">D4L85_27800</name>
</gene>
<dbReference type="OrthoDB" id="9806009at2"/>
<dbReference type="PANTHER" id="PTHR10357:SF210">
    <property type="entry name" value="MALTODEXTRIN GLUCOSIDASE"/>
    <property type="match status" value="1"/>
</dbReference>
<dbReference type="GO" id="GO:0005975">
    <property type="term" value="P:carbohydrate metabolic process"/>
    <property type="evidence" value="ECO:0007669"/>
    <property type="project" value="InterPro"/>
</dbReference>
<dbReference type="InterPro" id="IPR013780">
    <property type="entry name" value="Glyco_hydro_b"/>
</dbReference>
<dbReference type="InterPro" id="IPR019492">
    <property type="entry name" value="Cyclo-malto-dextrinase_C"/>
</dbReference>
<dbReference type="SUPFAM" id="SSF51445">
    <property type="entry name" value="(Trans)glycosidases"/>
    <property type="match status" value="1"/>
</dbReference>
<dbReference type="CDD" id="cd11340">
    <property type="entry name" value="AmyAc_bac_CMD_like_3"/>
    <property type="match status" value="1"/>
</dbReference>
<sequence length="614" mass="70456">MKIVLPVCFALCFLHAKAQSPDVYPPHWWVDMKWNKVQLLVRSTQADFNQADVRINYPGVTLDKIDRLENAHYYALDLTVAPGTKPGNVSIDFVRKGKTKSVTWALQPRRAGKGKAFAQGIDAGDFIYLLMPDRFSNGDVTNDHVAGMRDQTLNRDSIYHRHGGDLQGVIDHLDYLQGLGVTALWMTPVIENDMPNRTEHGYAMTNHYEIDPRFGGSDAYKKLSDELHKRGMRLVQDAVYNHAGLYHFTVQDKPMKDWLHEWPAYTNTNYRDGAWMDPHGTETDRKRMADGWFTPMMPDLNHENPYMANYLIQNALWSVEEFGVDAWRIDTYIYNGLEFMNRCNAALLEEYPKLHLFGETWVGSPLNQSYFMENNLIVPFKSNLPGVTDFQTAFNIAAALDNPNDGLNKYYTMLTHDFVYKDPMKLVTFLDNHDMNRFYTQVKEDVAKFRIGIGWLLTTRGIPQFYYGDEVLMKGATYPRDGWVRLDFPGGWKGDKKNAFTQENLTPQERETQAYVKALANYRKSSSAIKSGKLTQYVPKDNVYVYFRYDNDQTILCAVNLNGTDKSIQLSDYAERTKDFQGSKDVLTGKTSNGTLTLPAMTMTIVELTKQRNE</sequence>
<dbReference type="Pfam" id="PF10438">
    <property type="entry name" value="Cyc-maltodext_C"/>
    <property type="match status" value="1"/>
</dbReference>
<dbReference type="SUPFAM" id="SSF51011">
    <property type="entry name" value="Glycosyl hydrolase domain"/>
    <property type="match status" value="1"/>
</dbReference>
<organism evidence="5 6">
    <name type="scientific">Chryseolinea soli</name>
    <dbReference type="NCBI Taxonomy" id="2321403"/>
    <lineage>
        <taxon>Bacteria</taxon>
        <taxon>Pseudomonadati</taxon>
        <taxon>Bacteroidota</taxon>
        <taxon>Cytophagia</taxon>
        <taxon>Cytophagales</taxon>
        <taxon>Fulvivirgaceae</taxon>
        <taxon>Chryseolinea</taxon>
    </lineage>
</organism>
<feature type="domain" description="Glycosyl hydrolase family 13 catalytic" evidence="4">
    <location>
        <begin position="129"/>
        <end position="523"/>
    </location>
</feature>
<evidence type="ECO:0000256" key="2">
    <source>
        <dbReference type="ARBA" id="ARBA00023295"/>
    </source>
</evidence>
<evidence type="ECO:0000256" key="3">
    <source>
        <dbReference type="SAM" id="SignalP"/>
    </source>
</evidence>
<name>A0A385SQS9_9BACT</name>
<proteinExistence type="predicted"/>
<keyword evidence="3" id="KW-0732">Signal</keyword>
<protein>
    <submittedName>
        <fullName evidence="5">Alpha-amylase</fullName>
    </submittedName>
</protein>
<dbReference type="PANTHER" id="PTHR10357">
    <property type="entry name" value="ALPHA-AMYLASE FAMILY MEMBER"/>
    <property type="match status" value="1"/>
</dbReference>
<evidence type="ECO:0000256" key="1">
    <source>
        <dbReference type="ARBA" id="ARBA00022801"/>
    </source>
</evidence>
<dbReference type="AlphaFoldDB" id="A0A385SQS9"/>
<dbReference type="EMBL" id="CP032382">
    <property type="protein sequence ID" value="AYB34153.1"/>
    <property type="molecule type" value="Genomic_DNA"/>
</dbReference>
<dbReference type="Gene3D" id="3.20.20.80">
    <property type="entry name" value="Glycosidases"/>
    <property type="match status" value="1"/>
</dbReference>
<dbReference type="InterPro" id="IPR015171">
    <property type="entry name" value="Cyc-maltodext_N"/>
</dbReference>
<dbReference type="InterPro" id="IPR017853">
    <property type="entry name" value="GH"/>
</dbReference>
<dbReference type="GO" id="GO:0016798">
    <property type="term" value="F:hydrolase activity, acting on glycosyl bonds"/>
    <property type="evidence" value="ECO:0007669"/>
    <property type="project" value="UniProtKB-KW"/>
</dbReference>
<reference evidence="6" key="1">
    <citation type="submission" date="2018-09" db="EMBL/GenBank/DDBJ databases">
        <title>Chryseolinea sp. KIS68-18 isolated from soil.</title>
        <authorList>
            <person name="Weon H.-Y."/>
            <person name="Kwon S.-W."/>
            <person name="Lee S.A."/>
        </authorList>
    </citation>
    <scope>NUCLEOTIDE SEQUENCE [LARGE SCALE GENOMIC DNA]</scope>
    <source>
        <strain evidence="6">KIS68-18</strain>
    </source>
</reference>
<keyword evidence="2" id="KW-0326">Glycosidase</keyword>
<dbReference type="InterPro" id="IPR013783">
    <property type="entry name" value="Ig-like_fold"/>
</dbReference>
<accession>A0A385SQS9</accession>
<dbReference type="SMART" id="SM00642">
    <property type="entry name" value="Aamy"/>
    <property type="match status" value="1"/>
</dbReference>
<dbReference type="InterPro" id="IPR006047">
    <property type="entry name" value="GH13_cat_dom"/>
</dbReference>
<feature type="signal peptide" evidence="3">
    <location>
        <begin position="1"/>
        <end position="18"/>
    </location>
</feature>
<keyword evidence="6" id="KW-1185">Reference proteome</keyword>
<dbReference type="Pfam" id="PF00128">
    <property type="entry name" value="Alpha-amylase"/>
    <property type="match status" value="1"/>
</dbReference>
<dbReference type="InterPro" id="IPR014756">
    <property type="entry name" value="Ig_E-set"/>
</dbReference>
<dbReference type="Gene3D" id="2.60.40.10">
    <property type="entry name" value="Immunoglobulins"/>
    <property type="match status" value="1"/>
</dbReference>